<reference evidence="1" key="1">
    <citation type="submission" date="2021-03" db="EMBL/GenBank/DDBJ databases">
        <authorList>
            <person name="Jaffe A."/>
        </authorList>
    </citation>
    <scope>NUCLEOTIDE SEQUENCE</scope>
    <source>
        <strain evidence="1">RIFCSPLOWO2_01_FULL_AR10_48_17</strain>
    </source>
</reference>
<evidence type="ECO:0000313" key="1">
    <source>
        <dbReference type="EMBL" id="MBS3062168.1"/>
    </source>
</evidence>
<evidence type="ECO:0008006" key="3">
    <source>
        <dbReference type="Google" id="ProtNLM"/>
    </source>
</evidence>
<gene>
    <name evidence="1" type="ORF">J4215_06305</name>
</gene>
<evidence type="ECO:0000313" key="2">
    <source>
        <dbReference type="Proteomes" id="UP000675968"/>
    </source>
</evidence>
<dbReference type="Proteomes" id="UP000675968">
    <property type="component" value="Unassembled WGS sequence"/>
</dbReference>
<organism evidence="1 2">
    <name type="scientific">Candidatus Iainarchaeum sp</name>
    <dbReference type="NCBI Taxonomy" id="3101447"/>
    <lineage>
        <taxon>Archaea</taxon>
        <taxon>Candidatus Iainarchaeota</taxon>
        <taxon>Candidatus Iainarchaeia</taxon>
        <taxon>Candidatus Iainarchaeales</taxon>
        <taxon>Candidatus Iainarchaeaceae</taxon>
        <taxon>Candidatus Iainarchaeum</taxon>
    </lineage>
</organism>
<reference evidence="1" key="2">
    <citation type="submission" date="2021-05" db="EMBL/GenBank/DDBJ databases">
        <title>Protein family content uncovers lineage relationships and bacterial pathway maintenance mechanisms in DPANN archaea.</title>
        <authorList>
            <person name="Castelle C.J."/>
            <person name="Meheust R."/>
            <person name="Jaffe A.L."/>
            <person name="Seitz K."/>
            <person name="Gong X."/>
            <person name="Baker B.J."/>
            <person name="Banfield J.F."/>
        </authorList>
    </citation>
    <scope>NUCLEOTIDE SEQUENCE</scope>
    <source>
        <strain evidence="1">RIFCSPLOWO2_01_FULL_AR10_48_17</strain>
    </source>
</reference>
<proteinExistence type="predicted"/>
<dbReference type="PROSITE" id="PS51257">
    <property type="entry name" value="PROKAR_LIPOPROTEIN"/>
    <property type="match status" value="1"/>
</dbReference>
<dbReference type="EMBL" id="JAGVWC010000013">
    <property type="protein sequence ID" value="MBS3062168.1"/>
    <property type="molecule type" value="Genomic_DNA"/>
</dbReference>
<dbReference type="AlphaFoldDB" id="A0A8T4L4A5"/>
<protein>
    <recommendedName>
        <fullName evidence="3">Lipoprotein</fullName>
    </recommendedName>
</protein>
<comment type="caution">
    <text evidence="1">The sequence shown here is derived from an EMBL/GenBank/DDBJ whole genome shotgun (WGS) entry which is preliminary data.</text>
</comment>
<sequence length="116" mass="12932">MTQKILALLVLFAVTLFGCLEYTEITQENYLFVGEWIAPGQTLTIYSRGAADYEGTDGAATTTLSGVPVTITNDKLTLEFVVKKEFSITKRPYTNPETQELKMELDGVVFVKQNNK</sequence>
<name>A0A8T4L4A5_9ARCH</name>
<accession>A0A8T4L4A5</accession>